<evidence type="ECO:0000256" key="13">
    <source>
        <dbReference type="ARBA" id="ARBA00023136"/>
    </source>
</evidence>
<dbReference type="InterPro" id="IPR050269">
    <property type="entry name" value="ComplexI_Subunit6"/>
</dbReference>
<feature type="transmembrane region" description="Helical" evidence="16">
    <location>
        <begin position="48"/>
        <end position="69"/>
    </location>
</feature>
<dbReference type="EC" id="7.1.1.2" evidence="3"/>
<keyword evidence="11" id="KW-0520">NAD</keyword>
<reference evidence="18" key="1">
    <citation type="submission" date="2019-09" db="EMBL/GenBank/DDBJ databases">
        <title>Bird 10,000 Genomes (B10K) Project - Family phase.</title>
        <authorList>
            <person name="Zhang G."/>
        </authorList>
    </citation>
    <scope>NUCLEOTIDE SEQUENCE</scope>
    <source>
        <strain evidence="18">OUT-0039</strain>
        <tissue evidence="18">Muscle</tissue>
    </source>
</reference>
<evidence type="ECO:0000256" key="17">
    <source>
        <dbReference type="SAM" id="SignalP"/>
    </source>
</evidence>
<comment type="similarity">
    <text evidence="2">Belongs to the complex I subunit 6 family.</text>
</comment>
<feature type="chain" id="PRO_5032729303" description="NADH-ubiquinone oxidoreductase chain 6" evidence="17">
    <location>
        <begin position="19"/>
        <end position="90"/>
    </location>
</feature>
<evidence type="ECO:0000256" key="8">
    <source>
        <dbReference type="ARBA" id="ARBA00022967"/>
    </source>
</evidence>
<keyword evidence="6" id="KW-0679">Respiratory chain</keyword>
<keyword evidence="9" id="KW-0249">Electron transport</keyword>
<comment type="caution">
    <text evidence="18">The sequence shown here is derived from an EMBL/GenBank/DDBJ whole genome shotgun (WGS) entry which is preliminary data.</text>
</comment>
<keyword evidence="13 16" id="KW-0472">Membrane</keyword>
<name>A0A851RLA2_CERFA</name>
<keyword evidence="12" id="KW-0496">Mitochondrion</keyword>
<evidence type="ECO:0000256" key="14">
    <source>
        <dbReference type="ARBA" id="ARBA00031019"/>
    </source>
</evidence>
<evidence type="ECO:0000313" key="18">
    <source>
        <dbReference type="EMBL" id="NXC93125.1"/>
    </source>
</evidence>
<keyword evidence="8" id="KW-1278">Translocase</keyword>
<evidence type="ECO:0000256" key="6">
    <source>
        <dbReference type="ARBA" id="ARBA00022660"/>
    </source>
</evidence>
<dbReference type="PANTHER" id="PTHR11435">
    <property type="entry name" value="NADH UBIQUINONE OXIDOREDUCTASE SUBUNIT ND6"/>
    <property type="match status" value="1"/>
</dbReference>
<dbReference type="GO" id="GO:0031966">
    <property type="term" value="C:mitochondrial membrane"/>
    <property type="evidence" value="ECO:0007669"/>
    <property type="project" value="UniProtKB-SubCell"/>
</dbReference>
<keyword evidence="5" id="KW-0813">Transport</keyword>
<feature type="transmembrane region" description="Helical" evidence="16">
    <location>
        <begin position="22"/>
        <end position="41"/>
    </location>
</feature>
<dbReference type="Proteomes" id="UP000611277">
    <property type="component" value="Unassembled WGS sequence"/>
</dbReference>
<evidence type="ECO:0000256" key="2">
    <source>
        <dbReference type="ARBA" id="ARBA00005698"/>
    </source>
</evidence>
<dbReference type="GO" id="GO:0008137">
    <property type="term" value="F:NADH dehydrogenase (ubiquinone) activity"/>
    <property type="evidence" value="ECO:0007669"/>
    <property type="project" value="UniProtKB-EC"/>
</dbReference>
<evidence type="ECO:0000256" key="9">
    <source>
        <dbReference type="ARBA" id="ARBA00022982"/>
    </source>
</evidence>
<evidence type="ECO:0000256" key="10">
    <source>
        <dbReference type="ARBA" id="ARBA00022989"/>
    </source>
</evidence>
<evidence type="ECO:0000256" key="7">
    <source>
        <dbReference type="ARBA" id="ARBA00022692"/>
    </source>
</evidence>
<feature type="non-terminal residue" evidence="18">
    <location>
        <position position="90"/>
    </location>
</feature>
<dbReference type="AlphaFoldDB" id="A0A851RLA2"/>
<protein>
    <recommendedName>
        <fullName evidence="4">NADH-ubiquinone oxidoreductase chain 6</fullName>
        <ecNumber evidence="3">7.1.1.2</ecNumber>
    </recommendedName>
    <alternativeName>
        <fullName evidence="14">NADH dehydrogenase subunit 6</fullName>
    </alternativeName>
</protein>
<evidence type="ECO:0000256" key="4">
    <source>
        <dbReference type="ARBA" id="ARBA00021095"/>
    </source>
</evidence>
<evidence type="ECO:0000256" key="15">
    <source>
        <dbReference type="ARBA" id="ARBA00049551"/>
    </source>
</evidence>
<evidence type="ECO:0000256" key="16">
    <source>
        <dbReference type="SAM" id="Phobius"/>
    </source>
</evidence>
<evidence type="ECO:0000313" key="19">
    <source>
        <dbReference type="Proteomes" id="UP000611277"/>
    </source>
</evidence>
<comment type="catalytic activity">
    <reaction evidence="15">
        <text>a ubiquinone + NADH + 5 H(+)(in) = a ubiquinol + NAD(+) + 4 H(+)(out)</text>
        <dbReference type="Rhea" id="RHEA:29091"/>
        <dbReference type="Rhea" id="RHEA-COMP:9565"/>
        <dbReference type="Rhea" id="RHEA-COMP:9566"/>
        <dbReference type="ChEBI" id="CHEBI:15378"/>
        <dbReference type="ChEBI" id="CHEBI:16389"/>
        <dbReference type="ChEBI" id="CHEBI:17976"/>
        <dbReference type="ChEBI" id="CHEBI:57540"/>
        <dbReference type="ChEBI" id="CHEBI:57945"/>
        <dbReference type="EC" id="7.1.1.2"/>
    </reaction>
</comment>
<keyword evidence="7 16" id="KW-0812">Transmembrane</keyword>
<evidence type="ECO:0000256" key="12">
    <source>
        <dbReference type="ARBA" id="ARBA00023128"/>
    </source>
</evidence>
<evidence type="ECO:0000256" key="1">
    <source>
        <dbReference type="ARBA" id="ARBA00004225"/>
    </source>
</evidence>
<feature type="signal peptide" evidence="17">
    <location>
        <begin position="1"/>
        <end position="18"/>
    </location>
</feature>
<evidence type="ECO:0000256" key="5">
    <source>
        <dbReference type="ARBA" id="ARBA00022448"/>
    </source>
</evidence>
<dbReference type="EMBL" id="WBNC01000092">
    <property type="protein sequence ID" value="NXC93125.1"/>
    <property type="molecule type" value="Genomic_DNA"/>
</dbReference>
<proteinExistence type="inferred from homology"/>
<dbReference type="PANTHER" id="PTHR11435:SF1">
    <property type="entry name" value="NADH-UBIQUINONE OXIDOREDUCTASE CHAIN 6"/>
    <property type="match status" value="1"/>
</dbReference>
<keyword evidence="17" id="KW-0732">Signal</keyword>
<feature type="non-terminal residue" evidence="18">
    <location>
        <position position="1"/>
    </location>
</feature>
<sequence>LSFWLFWARFILGELAVASNPSYYYGMVGLVLASVAGCEWLMSPGTSFVLLVLFLVYLGRTLVGFFYSVSGSRSLSRNMGGLKDHGVWHV</sequence>
<evidence type="ECO:0000256" key="3">
    <source>
        <dbReference type="ARBA" id="ARBA00012944"/>
    </source>
</evidence>
<keyword evidence="10 16" id="KW-1133">Transmembrane helix</keyword>
<organism evidence="18 19">
    <name type="scientific">Certhia familiaris</name>
    <name type="common">Eurasian treecreeper</name>
    <dbReference type="NCBI Taxonomy" id="73333"/>
    <lineage>
        <taxon>Eukaryota</taxon>
        <taxon>Metazoa</taxon>
        <taxon>Chordata</taxon>
        <taxon>Craniata</taxon>
        <taxon>Vertebrata</taxon>
        <taxon>Euteleostomi</taxon>
        <taxon>Archelosauria</taxon>
        <taxon>Archosauria</taxon>
        <taxon>Dinosauria</taxon>
        <taxon>Saurischia</taxon>
        <taxon>Theropoda</taxon>
        <taxon>Coelurosauria</taxon>
        <taxon>Aves</taxon>
        <taxon>Neognathae</taxon>
        <taxon>Neoaves</taxon>
        <taxon>Telluraves</taxon>
        <taxon>Australaves</taxon>
        <taxon>Passeriformes</taxon>
        <taxon>Certhiidae</taxon>
        <taxon>Certhiinae</taxon>
        <taxon>Certhia</taxon>
    </lineage>
</organism>
<comment type="subcellular location">
    <subcellularLocation>
        <location evidence="1">Mitochondrion membrane</location>
        <topology evidence="1">Multi-pass membrane protein</topology>
    </subcellularLocation>
</comment>
<gene>
    <name evidence="18" type="primary">Mtnd6_0</name>
    <name evidence="18" type="ORF">CERFAM_R03793</name>
</gene>
<evidence type="ECO:0000256" key="11">
    <source>
        <dbReference type="ARBA" id="ARBA00023027"/>
    </source>
</evidence>
<keyword evidence="19" id="KW-1185">Reference proteome</keyword>
<accession>A0A851RLA2</accession>